<keyword evidence="2" id="KW-1133">Transmembrane helix</keyword>
<organism evidence="3 4">
    <name type="scientific">Streptococcus saliviloxodontae</name>
    <dbReference type="NCBI Taxonomy" id="1349416"/>
    <lineage>
        <taxon>Bacteria</taxon>
        <taxon>Bacillati</taxon>
        <taxon>Bacillota</taxon>
        <taxon>Bacilli</taxon>
        <taxon>Lactobacillales</taxon>
        <taxon>Streptococcaceae</taxon>
        <taxon>Streptococcus</taxon>
    </lineage>
</organism>
<protein>
    <recommendedName>
        <fullName evidence="5">Membrane associated protein</fullName>
    </recommendedName>
</protein>
<comment type="caution">
    <text evidence="3">The sequence shown here is derived from an EMBL/GenBank/DDBJ whole genome shotgun (WGS) entry which is preliminary data.</text>
</comment>
<evidence type="ECO:0000256" key="2">
    <source>
        <dbReference type="SAM" id="Phobius"/>
    </source>
</evidence>
<dbReference type="EMBL" id="JAFBEI010000020">
    <property type="protein sequence ID" value="MBM7636301.1"/>
    <property type="molecule type" value="Genomic_DNA"/>
</dbReference>
<proteinExistence type="predicted"/>
<dbReference type="Proteomes" id="UP000809081">
    <property type="component" value="Unassembled WGS sequence"/>
</dbReference>
<evidence type="ECO:0000313" key="3">
    <source>
        <dbReference type="EMBL" id="MBM7636301.1"/>
    </source>
</evidence>
<keyword evidence="4" id="KW-1185">Reference proteome</keyword>
<keyword evidence="1" id="KW-0175">Coiled coil</keyword>
<keyword evidence="2" id="KW-0472">Membrane</keyword>
<keyword evidence="2" id="KW-0812">Transmembrane</keyword>
<feature type="coiled-coil region" evidence="1">
    <location>
        <begin position="230"/>
        <end position="257"/>
    </location>
</feature>
<evidence type="ECO:0000256" key="1">
    <source>
        <dbReference type="SAM" id="Coils"/>
    </source>
</evidence>
<evidence type="ECO:0008006" key="5">
    <source>
        <dbReference type="Google" id="ProtNLM"/>
    </source>
</evidence>
<accession>A0ABS2PMH9</accession>
<sequence length="276" mass="31828">MGRKPYRKHSSLGSITGIAVLVLVAIALFIQYILPLLLLGGAGYGIYKLATRKSSLQKVNTTARLQELKESIGRCDRQLKLLANYLDEKDYTQYAVLANQVLPQLDSIDKEAKDLKNDMDFTIYKRIIKKTQDETNDITAQLHKLHVTPNSLPKDRKEKDIYQLAPEILETYQNIQTDHQLILEKLKEAENKAELEAIHDINMKRFDDILQGYLQIKQSPKDYYNADERLAQAKAALEKFDEDLDETLRQLNESQLSDFDISLRMMEQRNAKNNDI</sequence>
<evidence type="ECO:0000313" key="4">
    <source>
        <dbReference type="Proteomes" id="UP000809081"/>
    </source>
</evidence>
<gene>
    <name evidence="3" type="ORF">JOC31_001121</name>
</gene>
<dbReference type="RefSeq" id="WP_205017183.1">
    <property type="nucleotide sequence ID" value="NZ_JAFBEI010000020.1"/>
</dbReference>
<feature type="transmembrane region" description="Helical" evidence="2">
    <location>
        <begin position="12"/>
        <end position="34"/>
    </location>
</feature>
<reference evidence="3 4" key="1">
    <citation type="submission" date="2021-01" db="EMBL/GenBank/DDBJ databases">
        <title>Genomic Encyclopedia of Type Strains, Phase IV (KMG-IV): sequencing the most valuable type-strain genomes for metagenomic binning, comparative biology and taxonomic classification.</title>
        <authorList>
            <person name="Goeker M."/>
        </authorList>
    </citation>
    <scope>NUCLEOTIDE SEQUENCE [LARGE SCALE GENOMIC DNA]</scope>
    <source>
        <strain evidence="3 4">DSM 27513</strain>
    </source>
</reference>
<name>A0ABS2PMH9_9STRE</name>